<feature type="transmembrane region" description="Helical" evidence="9">
    <location>
        <begin position="126"/>
        <end position="145"/>
    </location>
</feature>
<evidence type="ECO:0008006" key="12">
    <source>
        <dbReference type="Google" id="ProtNLM"/>
    </source>
</evidence>
<protein>
    <recommendedName>
        <fullName evidence="12">Sulphur transport domain-containing protein</fullName>
    </recommendedName>
</protein>
<accession>A0A1I3GVB3</accession>
<keyword evidence="2" id="KW-0813">Transport</keyword>
<keyword evidence="6 9" id="KW-1133">Transmembrane helix</keyword>
<dbReference type="PANTHER" id="PTHR30574">
    <property type="entry name" value="INNER MEMBRANE PROTEIN YEDE"/>
    <property type="match status" value="1"/>
</dbReference>
<name>A0A1I3GVB3_9RHOB</name>
<evidence type="ECO:0000256" key="9">
    <source>
        <dbReference type="SAM" id="Phobius"/>
    </source>
</evidence>
<evidence type="ECO:0000256" key="6">
    <source>
        <dbReference type="ARBA" id="ARBA00022989"/>
    </source>
</evidence>
<gene>
    <name evidence="10" type="ORF">SAMN05216258_105353</name>
</gene>
<dbReference type="OrthoDB" id="9814020at2"/>
<keyword evidence="5 9" id="KW-0812">Transmembrane</keyword>
<evidence type="ECO:0000256" key="8">
    <source>
        <dbReference type="ARBA" id="ARBA00035655"/>
    </source>
</evidence>
<comment type="similarity">
    <text evidence="8">Belongs to the TsuA/YedE (TC 9.B.102) family.</text>
</comment>
<feature type="transmembrane region" description="Helical" evidence="9">
    <location>
        <begin position="61"/>
        <end position="77"/>
    </location>
</feature>
<evidence type="ECO:0000256" key="4">
    <source>
        <dbReference type="ARBA" id="ARBA00022519"/>
    </source>
</evidence>
<dbReference type="Proteomes" id="UP000199377">
    <property type="component" value="Unassembled WGS sequence"/>
</dbReference>
<feature type="transmembrane region" description="Helical" evidence="9">
    <location>
        <begin position="6"/>
        <end position="24"/>
    </location>
</feature>
<evidence type="ECO:0000256" key="1">
    <source>
        <dbReference type="ARBA" id="ARBA00004429"/>
    </source>
</evidence>
<reference evidence="10 11" key="1">
    <citation type="submission" date="2016-10" db="EMBL/GenBank/DDBJ databases">
        <authorList>
            <person name="de Groot N.N."/>
        </authorList>
    </citation>
    <scope>NUCLEOTIDE SEQUENCE [LARGE SCALE GENOMIC DNA]</scope>
    <source>
        <strain evidence="10 11">CGMCC 1.11030</strain>
    </source>
</reference>
<evidence type="ECO:0000313" key="11">
    <source>
        <dbReference type="Proteomes" id="UP000199377"/>
    </source>
</evidence>
<keyword evidence="11" id="KW-1185">Reference proteome</keyword>
<dbReference type="EMBL" id="FOQH01000005">
    <property type="protein sequence ID" value="SFI27289.1"/>
    <property type="molecule type" value="Genomic_DNA"/>
</dbReference>
<evidence type="ECO:0000256" key="7">
    <source>
        <dbReference type="ARBA" id="ARBA00023136"/>
    </source>
</evidence>
<sequence length="146" mass="14346">MNPDWILGLLGGALIGAASGLLLLGSGRIAGISGIAGGLIEDLMRGLPGGRAGRLLTAENALFLLGMILAPALYLGLGGVKEIVVEADAPTLIVAGLLVGFGARLGSGCTSGHGVCGAARLSRRSLTAMGVFMGAAIATVALGRLL</sequence>
<evidence type="ECO:0000256" key="3">
    <source>
        <dbReference type="ARBA" id="ARBA00022475"/>
    </source>
</evidence>
<evidence type="ECO:0000256" key="2">
    <source>
        <dbReference type="ARBA" id="ARBA00022448"/>
    </source>
</evidence>
<keyword evidence="7 9" id="KW-0472">Membrane</keyword>
<dbReference type="GO" id="GO:0005886">
    <property type="term" value="C:plasma membrane"/>
    <property type="evidence" value="ECO:0007669"/>
    <property type="project" value="UniProtKB-SubCell"/>
</dbReference>
<keyword evidence="4" id="KW-0997">Cell inner membrane</keyword>
<comment type="subcellular location">
    <subcellularLocation>
        <location evidence="1">Cell inner membrane</location>
        <topology evidence="1">Multi-pass membrane protein</topology>
    </subcellularLocation>
</comment>
<proteinExistence type="inferred from homology"/>
<keyword evidence="3" id="KW-1003">Cell membrane</keyword>
<dbReference type="AlphaFoldDB" id="A0A1I3GVB3"/>
<dbReference type="STRING" id="1114924.SAMN05216258_105353"/>
<feature type="transmembrane region" description="Helical" evidence="9">
    <location>
        <begin position="89"/>
        <end position="106"/>
    </location>
</feature>
<organism evidence="10 11">
    <name type="scientific">Albimonas pacifica</name>
    <dbReference type="NCBI Taxonomy" id="1114924"/>
    <lineage>
        <taxon>Bacteria</taxon>
        <taxon>Pseudomonadati</taxon>
        <taxon>Pseudomonadota</taxon>
        <taxon>Alphaproteobacteria</taxon>
        <taxon>Rhodobacterales</taxon>
        <taxon>Paracoccaceae</taxon>
        <taxon>Albimonas</taxon>
    </lineage>
</organism>
<dbReference type="RefSeq" id="WP_092860169.1">
    <property type="nucleotide sequence ID" value="NZ_FOQH01000005.1"/>
</dbReference>
<evidence type="ECO:0000256" key="5">
    <source>
        <dbReference type="ARBA" id="ARBA00022692"/>
    </source>
</evidence>
<evidence type="ECO:0000313" key="10">
    <source>
        <dbReference type="EMBL" id="SFI27289.1"/>
    </source>
</evidence>
<dbReference type="InterPro" id="IPR007272">
    <property type="entry name" value="Sulf_transp_TsuA/YedE"/>
</dbReference>
<dbReference type="PANTHER" id="PTHR30574:SF1">
    <property type="entry name" value="SULPHUR TRANSPORT DOMAIN-CONTAINING PROTEIN"/>
    <property type="match status" value="1"/>
</dbReference>